<evidence type="ECO:0000313" key="8">
    <source>
        <dbReference type="EMBL" id="VFK13848.1"/>
    </source>
</evidence>
<dbReference type="InterPro" id="IPR036152">
    <property type="entry name" value="Asp/glu_Ase-like_sf"/>
</dbReference>
<feature type="domain" description="Asparaginase/glutaminase C-terminal" evidence="7">
    <location>
        <begin position="221"/>
        <end position="324"/>
    </location>
</feature>
<dbReference type="PRINTS" id="PR00139">
    <property type="entry name" value="ASNGLNASE"/>
</dbReference>
<sequence length="357" mass="38170">MTSNTKERPRVCLIHTGGTIAMVKGADGVLRLPRDPMDLLELAPELHDIAEIDVVPLLHKDSSNITPADWTTMAHAVFERRGEGYDGFVITHGTDTMHFSAAALTFALGPNLPFPVIFTGAQAIPGIAHGDARINLVRAVHAALSDLAEVVIVFGNHIFRGCRTEKRDYRGFDAFHSPTISPIGEFTAEIFLHGHARRRPSPGSVPDIHLQSAFASGILPITMTPGLAPGLFEPMVRSQGCKGVVIQAFGAGNIPNGEPYSFEPMIELSSRLGKPVIITTQASGYPSAAGSLYGPGFGAIRAGAIPTGNMTHAAATVKLRWILAGIEKGLDGRDLDPTERVRLTREGMGVRCVSEMD</sequence>
<dbReference type="Pfam" id="PF00710">
    <property type="entry name" value="Asparaginase"/>
    <property type="match status" value="1"/>
</dbReference>
<evidence type="ECO:0000256" key="1">
    <source>
        <dbReference type="ARBA" id="ARBA00010518"/>
    </source>
</evidence>
<dbReference type="PROSITE" id="PS00917">
    <property type="entry name" value="ASN_GLN_ASE_2"/>
    <property type="match status" value="1"/>
</dbReference>
<protein>
    <submittedName>
        <fullName evidence="8">L-asparaginase</fullName>
    </submittedName>
</protein>
<evidence type="ECO:0000256" key="2">
    <source>
        <dbReference type="PIRSR" id="PIRSR001220-1"/>
    </source>
</evidence>
<gene>
    <name evidence="8" type="ORF">BECKLFY1418C_GA0070996_100465</name>
</gene>
<feature type="active site" description="O-isoaspartyl threonine intermediate" evidence="2">
    <location>
        <position position="19"/>
    </location>
</feature>
<dbReference type="InterPro" id="IPR027475">
    <property type="entry name" value="Asparaginase/glutaminase_AS2"/>
</dbReference>
<reference evidence="8" key="1">
    <citation type="submission" date="2019-02" db="EMBL/GenBank/DDBJ databases">
        <authorList>
            <person name="Gruber-Vodicka R. H."/>
            <person name="Seah K. B. B."/>
        </authorList>
    </citation>
    <scope>NUCLEOTIDE SEQUENCE</scope>
    <source>
        <strain evidence="8">BECK_BY7</strain>
    </source>
</reference>
<dbReference type="AlphaFoldDB" id="A0A450WA22"/>
<dbReference type="InterPro" id="IPR020827">
    <property type="entry name" value="Asparaginase/glutaminase_AS1"/>
</dbReference>
<dbReference type="InterPro" id="IPR006034">
    <property type="entry name" value="Asparaginase/glutaminase-like"/>
</dbReference>
<dbReference type="PANTHER" id="PTHR11707">
    <property type="entry name" value="L-ASPARAGINASE"/>
    <property type="match status" value="1"/>
</dbReference>
<dbReference type="SUPFAM" id="SSF53774">
    <property type="entry name" value="Glutaminase/Asparaginase"/>
    <property type="match status" value="1"/>
</dbReference>
<dbReference type="EMBL" id="CAADFN010000004">
    <property type="protein sequence ID" value="VFK13848.1"/>
    <property type="molecule type" value="Genomic_DNA"/>
</dbReference>
<dbReference type="GO" id="GO:0006520">
    <property type="term" value="P:amino acid metabolic process"/>
    <property type="evidence" value="ECO:0007669"/>
    <property type="project" value="InterPro"/>
</dbReference>
<dbReference type="InterPro" id="IPR041725">
    <property type="entry name" value="L-asparaginase_I"/>
</dbReference>
<proteinExistence type="inferred from homology"/>
<dbReference type="Pfam" id="PF17763">
    <property type="entry name" value="Asparaginase_C"/>
    <property type="match status" value="1"/>
</dbReference>
<dbReference type="PROSITE" id="PS00144">
    <property type="entry name" value="ASN_GLN_ASE_1"/>
    <property type="match status" value="1"/>
</dbReference>
<feature type="binding site" evidence="3">
    <location>
        <begin position="94"/>
        <end position="95"/>
    </location>
    <ligand>
        <name>substrate</name>
    </ligand>
</feature>
<feature type="binding site" evidence="3">
    <location>
        <position position="62"/>
    </location>
    <ligand>
        <name>substrate</name>
    </ligand>
</feature>
<evidence type="ECO:0000256" key="4">
    <source>
        <dbReference type="PROSITE-ProRule" id="PRU10099"/>
    </source>
</evidence>
<dbReference type="PANTHER" id="PTHR11707:SF28">
    <property type="entry name" value="60 KDA LYSOPHOSPHOLIPASE"/>
    <property type="match status" value="1"/>
</dbReference>
<evidence type="ECO:0000256" key="5">
    <source>
        <dbReference type="PROSITE-ProRule" id="PRU10100"/>
    </source>
</evidence>
<dbReference type="Gene3D" id="3.40.50.40">
    <property type="match status" value="1"/>
</dbReference>
<dbReference type="SFLD" id="SFLDS00057">
    <property type="entry name" value="Glutaminase/Asparaginase"/>
    <property type="match status" value="1"/>
</dbReference>
<feature type="active site" evidence="5">
    <location>
        <position position="94"/>
    </location>
</feature>
<comment type="similarity">
    <text evidence="1">Belongs to the asparaginase 1 family.</text>
</comment>
<dbReference type="InterPro" id="IPR027473">
    <property type="entry name" value="L-asparaginase_C"/>
</dbReference>
<evidence type="ECO:0000259" key="6">
    <source>
        <dbReference type="Pfam" id="PF00710"/>
    </source>
</evidence>
<dbReference type="GO" id="GO:0004067">
    <property type="term" value="F:asparaginase activity"/>
    <property type="evidence" value="ECO:0007669"/>
    <property type="project" value="UniProtKB-UniRule"/>
</dbReference>
<dbReference type="Gene3D" id="3.40.50.1170">
    <property type="entry name" value="L-asparaginase, N-terminal domain"/>
    <property type="match status" value="1"/>
</dbReference>
<feature type="active site" evidence="4">
    <location>
        <position position="19"/>
    </location>
</feature>
<evidence type="ECO:0000256" key="3">
    <source>
        <dbReference type="PIRSR" id="PIRSR001220-2"/>
    </source>
</evidence>
<dbReference type="PIRSF" id="PIRSF001220">
    <property type="entry name" value="L-ASNase_gatD"/>
    <property type="match status" value="1"/>
</dbReference>
<evidence type="ECO:0000259" key="7">
    <source>
        <dbReference type="Pfam" id="PF17763"/>
    </source>
</evidence>
<organism evidence="8">
    <name type="scientific">Candidatus Kentrum sp. LFY</name>
    <dbReference type="NCBI Taxonomy" id="2126342"/>
    <lineage>
        <taxon>Bacteria</taxon>
        <taxon>Pseudomonadati</taxon>
        <taxon>Pseudomonadota</taxon>
        <taxon>Gammaproteobacteria</taxon>
        <taxon>Candidatus Kentrum</taxon>
    </lineage>
</organism>
<dbReference type="InterPro" id="IPR037152">
    <property type="entry name" value="L-asparaginase_N_sf"/>
</dbReference>
<accession>A0A450WA22</accession>
<feature type="domain" description="L-asparaginase N-terminal" evidence="6">
    <location>
        <begin position="10"/>
        <end position="193"/>
    </location>
</feature>
<dbReference type="CDD" id="cd08963">
    <property type="entry name" value="L-asparaginase_I"/>
    <property type="match status" value="1"/>
</dbReference>
<name>A0A450WA22_9GAMM</name>
<dbReference type="InterPro" id="IPR040919">
    <property type="entry name" value="Asparaginase_C"/>
</dbReference>
<dbReference type="SMART" id="SM00870">
    <property type="entry name" value="Asparaginase"/>
    <property type="match status" value="1"/>
</dbReference>
<dbReference type="PIRSF" id="PIRSF500176">
    <property type="entry name" value="L_ASNase"/>
    <property type="match status" value="1"/>
</dbReference>
<dbReference type="PROSITE" id="PS51732">
    <property type="entry name" value="ASN_GLN_ASE_3"/>
    <property type="match status" value="1"/>
</dbReference>
<dbReference type="InterPro" id="IPR027474">
    <property type="entry name" value="L-asparaginase_N"/>
</dbReference>